<dbReference type="RefSeq" id="WP_089229367.1">
    <property type="nucleotide sequence ID" value="NZ_FZOF01000056.1"/>
</dbReference>
<dbReference type="EMBL" id="FZOF01000056">
    <property type="protein sequence ID" value="SNT59583.1"/>
    <property type="molecule type" value="Genomic_DNA"/>
</dbReference>
<dbReference type="Gene3D" id="1.10.8.1060">
    <property type="entry name" value="Corynebacterium glutamicum thioredoxin-dependent arsenate reductase, N-terminal domain"/>
    <property type="match status" value="1"/>
</dbReference>
<proteinExistence type="predicted"/>
<dbReference type="PANTHER" id="PTHR43428">
    <property type="entry name" value="ARSENATE REDUCTASE"/>
    <property type="match status" value="1"/>
</dbReference>
<dbReference type="InterPro" id="IPR023485">
    <property type="entry name" value="Ptyr_pPase"/>
</dbReference>
<dbReference type="AlphaFoldDB" id="A0A239NYR0"/>
<evidence type="ECO:0000313" key="3">
    <source>
        <dbReference type="EMBL" id="SNT59583.1"/>
    </source>
</evidence>
<keyword evidence="4" id="KW-1185">Reference proteome</keyword>
<dbReference type="Gene3D" id="3.40.50.2300">
    <property type="match status" value="1"/>
</dbReference>
<protein>
    <submittedName>
        <fullName evidence="3">Protein-tyrosine-phosphatase</fullName>
    </submittedName>
</protein>
<dbReference type="SMART" id="SM00226">
    <property type="entry name" value="LMWPc"/>
    <property type="match status" value="1"/>
</dbReference>
<dbReference type="Proteomes" id="UP000198280">
    <property type="component" value="Unassembled WGS sequence"/>
</dbReference>
<gene>
    <name evidence="3" type="ORF">SAMN05216252_15622</name>
</gene>
<evidence type="ECO:0000313" key="4">
    <source>
        <dbReference type="Proteomes" id="UP000198280"/>
    </source>
</evidence>
<evidence type="ECO:0000256" key="1">
    <source>
        <dbReference type="ARBA" id="ARBA00022849"/>
    </source>
</evidence>
<dbReference type="PANTHER" id="PTHR43428:SF1">
    <property type="entry name" value="ARSENATE REDUCTASE"/>
    <property type="match status" value="1"/>
</dbReference>
<name>A0A239NYR0_9ACTN</name>
<dbReference type="InterPro" id="IPR036196">
    <property type="entry name" value="Ptyr_pPase_sf"/>
</dbReference>
<sequence length="215" mass="23486">MSSTPLGPPTPPLPNPGSALERIARGMTRRYRGHFAPETVADFLEESHDLLATRASITTYLPILAQRFATERLDALVRSEGLAPKISPDVLFVCTENSGRSQLAAALMRRETAGTVHVHSAGTQPAPWIDPVALRLLDELDLSPDDEFPKPLTREVVRAADIVITLGCGDACPVLSGRRYYDWNLPDLKGLDIESARAVREALAQRIARLAAVMR</sequence>
<dbReference type="GO" id="GO:0046685">
    <property type="term" value="P:response to arsenic-containing substance"/>
    <property type="evidence" value="ECO:0007669"/>
    <property type="project" value="UniProtKB-KW"/>
</dbReference>
<keyword evidence="1" id="KW-0059">Arsenical resistance</keyword>
<dbReference type="Pfam" id="PF01451">
    <property type="entry name" value="LMWPc"/>
    <property type="match status" value="1"/>
</dbReference>
<dbReference type="Pfam" id="PF21234">
    <property type="entry name" value="Phosphatase-like_N"/>
    <property type="match status" value="1"/>
</dbReference>
<dbReference type="SUPFAM" id="SSF52788">
    <property type="entry name" value="Phosphotyrosine protein phosphatases I"/>
    <property type="match status" value="1"/>
</dbReference>
<feature type="domain" description="Phosphotyrosine protein phosphatase I" evidence="2">
    <location>
        <begin position="88"/>
        <end position="213"/>
    </location>
</feature>
<dbReference type="OrthoDB" id="9799372at2"/>
<accession>A0A239NYR0</accession>
<dbReference type="NCBIfam" id="NF046112">
    <property type="entry name" value="MSMEG_6209_Nter"/>
    <property type="match status" value="1"/>
</dbReference>
<reference evidence="3 4" key="1">
    <citation type="submission" date="2017-06" db="EMBL/GenBank/DDBJ databases">
        <authorList>
            <person name="Kim H.J."/>
            <person name="Triplett B.A."/>
        </authorList>
    </citation>
    <scope>NUCLEOTIDE SEQUENCE [LARGE SCALE GENOMIC DNA]</scope>
    <source>
        <strain evidence="3 4">CGMCC 4.1858</strain>
    </source>
</reference>
<organism evidence="3 4">
    <name type="scientific">Actinacidiphila glaucinigra</name>
    <dbReference type="NCBI Taxonomy" id="235986"/>
    <lineage>
        <taxon>Bacteria</taxon>
        <taxon>Bacillati</taxon>
        <taxon>Actinomycetota</taxon>
        <taxon>Actinomycetes</taxon>
        <taxon>Kitasatosporales</taxon>
        <taxon>Streptomycetaceae</taxon>
        <taxon>Actinacidiphila</taxon>
    </lineage>
</organism>
<evidence type="ECO:0000259" key="2">
    <source>
        <dbReference type="SMART" id="SM00226"/>
    </source>
</evidence>
<dbReference type="InterPro" id="IPR048716">
    <property type="entry name" value="Phosphatase-like_N"/>
</dbReference>